<dbReference type="Proteomes" id="UP001367676">
    <property type="component" value="Unassembled WGS sequence"/>
</dbReference>
<dbReference type="InterPro" id="IPR009543">
    <property type="entry name" value="VPS13_VAB"/>
</dbReference>
<evidence type="ECO:0000256" key="4">
    <source>
        <dbReference type="SAM" id="MobiDB-lite"/>
    </source>
</evidence>
<sequence>MLEGLVAWVLNNYLGKYVEDLNTAQLSIALLQGSVELENLPLKKGALRQLGLPVHLKHGLIGKIKLKVPVTQLRSAPWIIAVEHLTVVLKPSSIQEWDEEAEENADYEWKLNLLDSIEANWKAASCKSAQENSYYASSYYSWFNYGSGLVTNIIENIQLEIKDVHIRYEDNITLDRSFSMGIKIDSLSIQSCNEQWSPGFRCRDVGDEYSFQLLQLCGFSVYFDEIPESQFWDVENFDFGKVAADSHNFILPPVSAEARIKRNRSSEHLRSSKQPRIICDLELETISVLLTDTQYNLTVRCSKGLERIQRCRKYIRFRPSATVKEDPRAWWIYCFHCFRYNQRGSIQKYVQWDECLLHARENIAYVKLYVDILSNSSASSVIDPSSKELKNKVEWERELEDLRALREIAMSRVESPKNVPVTEALNNSGRSTLFQWFPQWWGWYSSAEVAPEQVSISSSEDSKINSELESIEDEILDVIKDSIENNTILRRGQFNFTLKEGNIKLISDNISNENSDCVMELLVDNVRVELESRPVSSSSRFHLSLGGIVLNDHLTENSIFPVLISSQSSGDAPSGKVNRYLPPTLAKLLPQTTLHTSSNNKPPEQLFQLTYEYKPFRSSFDYKLHIESKSLDVVYNPEAIKWLLDFFVKPHQTSDIEFKKAAKQHYYSMKQKTKEEFLKNWDNILQGRDGNRKLWDIKLNISAPQIFLVEHFTDKNTIICIIDFGKLYFTNNQDVTTLDAHPDQPVTQTSIDMDLTEDDEDSEKFATPCSTPAASEVSDLSDSRKVSLDEISKNITHSINESNFHCKIYESYKIEFNDLQVLLGRMKDNWKFAHLKGASSLHVLDRFNISLQIERRVIYTADPLYPALMILGNLPKLIVHANEHKIQALKSIYDTVVGYWAQTPFRTPDAMNENFMNDVNSELVINSPQDVPDEAPSNDTTDAKLFIIQFIVDQLALEIQSRGRSIAELQVSGVKALFTRRPIDTSLSLSVHSLLLVDALQTFGPDFELLLASHKHIGMDSISGSLKDSDPTSPVSPSSPDPAGRNKATSPVTILQALSSLNVTKDESSCEAISSRLVPSSPIGDAVSGTVTMHTFSDSEALILIDIVFIRDRNNSCGPLNEDMQIASIQFNNLDVVANQETIVELISFTKRILSQFQFNQKYFPKEMPSRTILNRERFSSSSPLEGIGTRNSLQVETPKSPPALTKTELTFDFHRLNILLLRSVNLDGGVTVAKKIATATMTDAKINATVGDNLSVDGSLGGLQVLDLTNDGRVHQCIFSVGQDPVKVDRPNMGREKKHSGLFDHLSADVYSMKSKASSDKMIPPFTENVQALNFSVDKSLKNKFSEEEYDTAIVKIRFSSALYTHAPHFVAELSTYATEFKQYLKNLARSIGSAATEMALGLVHARTEALAQSLNFGHRQSVYGSNLELTPTTPRKQWIRSPSVDLPTEVNTSFNAISPADYEVNLLKIKLDVVIDSPIIIMPRFATSYEVLVAHLGRITVNNQNSDEVTGDRGFLWTVKDRYNIEVRDMNLYSLNVENRLQPFKFTDDMSLSVDHFPQSVKVENIYDCKEEGKPILHDTVIHLFVERDLKIGGQDLSDLDNNTDDEHCESLRVCGRISTPLRFSLTRQQYEQLIDTFDNILASMDKNNSAPSESSFSADVSHLLLPNICEDSELRSNVSALDLDPALRAKMLQRHSSGLNVRRSLTFESPSVMYNVNFEVPVFTVELKADFGSGEKGLVELSFRDFTMQYEQLNRFETAIEMSLQSLVMEDLQREPNSKHRFMMMSSTKVSEEQVNADFISTSCPSFAECSTSFKSATDVKNHSSLPDYLEMETIFGGFMRKSRTSYHNKNDLSGKSVYQRTKSADPYPCTPPPSPREGRSSSLHNEENLVHISVQLYSKDSEQFFSDKLYRRVNVDFNSLNIIVNVQSWVVVLDFFGLADDQIVSSHPTAYSKPVSRKPSGISFLPIATSEAHCIQRSELDISVKSLSLLLNRTEYEVAKANIFRFNAHIIRDTNSEVIGDVTTMNGHIGTMSLFDMTPTHGDLYNERFITSGLDFYMKRYSKPDRLFTREYDIDLKLDMPLVTYTHTQRFAFDLQLYYKHFTQLQKIFNNIRSASKMNEDWDLPTRVRLNISAASPVIILPVSSQHKEVLIVDLGNLSVTNLFRWTDSTDRVDSDDTHISLLDVMEVNLVNMDLFTGQWISATKEDSRDFTSLNLGSYLVKNHGASLLDEKCELKLQVERNLSVHIHKSVPALSFTGILSTLALTVDLSEYILLRGLLMFNIGECLDDLFAQDEDMASVFNQDWDTNVDFVWCTSCLNLDLVDVSVRLLSANRLASSKSLACVNFIKSHLSIETFSDKSQDIDLVSQEILITDTRFTGQPVNKRSNIFTNILQPLTTSNPDNVRVEIHHRHRQDNSKFTILLNNMRLMTILDWWEMVRDFVLCDINLEIPVSRNSMQVQVPPAPPADVELEVKLNITNSEVVLLEDTTQWDSNAVIFKSTTVINYKPHQPDKILSCNFNHCELFSCILGMEDETALSIVDPVTINCELSTRSTDHNELIKVLQISSPQLYLRLSYHDVRMFMRILQSLPKQTAAARSHSSSFDETAMPANIRNQVTKLQNLGFSSQDCLQALEKCSGNIDDAALWLTQNAIAVDDFPHFPSVRPETSTGMSTYGISNYDILSFRLLELKTECLNVCIIDDCQDSDVPLLELSLAHLFFKKDIHLHSGEALCLFSLDYYNRFLSGWEPFLEPWSCHVHWNRASPVNLSPKRLIVNLKSEDILKINVTRTLIDLYKNVKEVWTQDYYNPKEKTDADHGKHIGNSGFRRRSPFIPFALKNETGCILSISTFVAAGNSASVNSADASPSNIDEDSVWSTVGPGDTHKFSFEEREKRRHRDSHMVKHHQITVKVLGWKPVKPVSVDRVGVYFRHALPDHGSIDGCDLPQARIVFDVTLEGSARKLITVRSALLLHNQLQLPIEMKLENTRTIFSRDASPLIVIISPGTCEPVPLTYTHAQISVRPVATGKASQVYYAFSEPIFWQRAQRPGDLIEEIRQCHSNKGSSYRFCAVIRRENYPYDQFSPQVGIWTHPGHIITFISPMLIVNLLPYDLHYNANDVENGRIYPGQQISLHEVSNDLVTEIVFFLESYPGAGRIVIPSSPTTFTTKVKLNDNKNRKLLLNVLVSVKQGSEVQVIVYASYWLINKTALPLVFRQEGGFDDTAGQYEEHEIARMVAPLMFSHADPEASPTVVARVGTAAHPDGRPQWCHHFHLHVGVQVRRLRVVMNAPNRPDKVYMIGINVRQGRGRYRDTFIVTLSAHYQILNKSSYTLELAQKYCASTVSDPGAEATHVQATPNCTLPYHWPRLDKEQILCLRIVNVPGCLWSGGFKVTNNAFHINVRDQENRMHFVRVEIVLQEATYFVIFTNAETMPPPLRIDNFSQVNLHFQQMTSEKLCMVRAHSSIPYAWDEPLLPRTLSIIAPGGISANYDVNHLGKAADLTYENFIYIAFTATFNNISDDGSDYDFLDVQQQQLVLDVLSDTDRVVLNRKEIGARSQFWRMTSSGELQHEGSSPPLDPRSSRKSKNDNILVLDIAGPALQPKECVNLALRKPTLRRKSTQTWRFTEDGRLCCAHRNMCVQARDGFFGLRIGNDAVLGPAKVEGIQLTENSVPFEQAVCRQKLRPGSGFLSVNITTDGPTRVIEITDIQDRKTCALVKDCDWVYVDKIERPPMISKDAVKPTFTEDFEVNVECSGLGLSLISRKPPEELLYCRMYGIRINYVRSYGNESVELTVKDVQIDNQLFEAPCDVLLYVMPCNRNTEVEEMYRPVLQVSCERMRTDANSLSRAEIIKSLTIRVKNLCVILEERLLLKLVAFFGYSNNGQELENLEENDFETQQILADVTSVHSKRYYFEILEIVLGQVRLSMLTNNKLAPSLRAIKRKLGLTLLKFEDATVDLKPFVRFHFFETSRYLMHVIAKHFKDELKWQAAVILGSVDFLGNPLGFMNDLSEGVSGLIYDGNIGALVQNVTHGLSNSAAKVTETLSDGLGLITMDDKHEETRRKIRSVRSGNSGGHLVAGIKGLGYGLMGGFTSVFKQTYEGASNEGALGIVTGFSKGLVGTVTKPVAGVLDLASETASAVRDSIKNSSKMIPSRIRKPRCSMGPTGLLPVYSEKQSHGQELLYTLNHHNYHEVFIAYEVLRSNGDNLQIIVSSEMVRVLTRANAIVLQTHLSDLFVCQPLIQDTGREYFVFVELFVRSDNQSYGHSDNVKRPRIRCDKESTAAWISEQVNYARNMFIERQHTLVPLADNVGDD</sequence>
<keyword evidence="2" id="KW-0813">Transport</keyword>
<keyword evidence="7" id="KW-1185">Reference proteome</keyword>
<dbReference type="Gene3D" id="1.10.8.10">
    <property type="entry name" value="DNA helicase RuvA subunit, C-terminal domain"/>
    <property type="match status" value="1"/>
</dbReference>
<dbReference type="InterPro" id="IPR056747">
    <property type="entry name" value="VPS13-like_M"/>
</dbReference>
<dbReference type="PROSITE" id="PS50030">
    <property type="entry name" value="UBA"/>
    <property type="match status" value="1"/>
</dbReference>
<dbReference type="GO" id="GO:0006623">
    <property type="term" value="P:protein targeting to vacuole"/>
    <property type="evidence" value="ECO:0007669"/>
    <property type="project" value="TreeGrafter"/>
</dbReference>
<dbReference type="SUPFAM" id="SSF50370">
    <property type="entry name" value="Ricin B-like lectins"/>
    <property type="match status" value="1"/>
</dbReference>
<dbReference type="InterPro" id="IPR041969">
    <property type="entry name" value="VP13D_UBA"/>
</dbReference>
<dbReference type="Pfam" id="PF12624">
    <property type="entry name" value="VPS13_N"/>
    <property type="match status" value="1"/>
</dbReference>
<reference evidence="6 7" key="1">
    <citation type="submission" date="2024-03" db="EMBL/GenBank/DDBJ databases">
        <title>Adaptation during the transition from Ophiocordyceps entomopathogen to insect associate is accompanied by gene loss and intensified selection.</title>
        <authorList>
            <person name="Ward C.M."/>
            <person name="Onetto C.A."/>
            <person name="Borneman A.R."/>
        </authorList>
    </citation>
    <scope>NUCLEOTIDE SEQUENCE [LARGE SCALE GENOMIC DNA]</scope>
    <source>
        <strain evidence="6">AWRI1</strain>
        <tissue evidence="6">Single Adult Female</tissue>
    </source>
</reference>
<feature type="compositionally biased region" description="Low complexity" evidence="4">
    <location>
        <begin position="1031"/>
        <end position="1042"/>
    </location>
</feature>
<dbReference type="CDD" id="cd23453">
    <property type="entry name" value="beta-trefoil_Ricin_VPS13D"/>
    <property type="match status" value="1"/>
</dbReference>
<comment type="similarity">
    <text evidence="1">Belongs to the VPS13 family.</text>
</comment>
<gene>
    <name evidence="6" type="ORF">V9T40_003605</name>
</gene>
<dbReference type="InterPro" id="IPR026854">
    <property type="entry name" value="VPS13_N"/>
</dbReference>
<dbReference type="InterPro" id="IPR035992">
    <property type="entry name" value="Ricin_B-like_lectins"/>
</dbReference>
<feature type="domain" description="UBA" evidence="5">
    <location>
        <begin position="2606"/>
        <end position="2654"/>
    </location>
</feature>
<dbReference type="PANTHER" id="PTHR16166">
    <property type="entry name" value="VACUOLAR PROTEIN SORTING-ASSOCIATED PROTEIN VPS13"/>
    <property type="match status" value="1"/>
</dbReference>
<feature type="region of interest" description="Disordered" evidence="4">
    <location>
        <begin position="1022"/>
        <end position="1048"/>
    </location>
</feature>
<feature type="region of interest" description="Disordered" evidence="4">
    <location>
        <begin position="1864"/>
        <end position="1886"/>
    </location>
</feature>
<dbReference type="InterPro" id="IPR026847">
    <property type="entry name" value="VPS13"/>
</dbReference>
<feature type="compositionally biased region" description="Polar residues" evidence="4">
    <location>
        <begin position="1181"/>
        <end position="1198"/>
    </location>
</feature>
<proteinExistence type="inferred from homology"/>
<accession>A0AAN9Y912</accession>
<feature type="region of interest" description="Disordered" evidence="4">
    <location>
        <begin position="1181"/>
        <end position="1202"/>
    </location>
</feature>
<dbReference type="EMBL" id="JBBCAQ010000006">
    <property type="protein sequence ID" value="KAK7603606.1"/>
    <property type="molecule type" value="Genomic_DNA"/>
</dbReference>
<evidence type="ECO:0000256" key="1">
    <source>
        <dbReference type="ARBA" id="ARBA00006545"/>
    </source>
</evidence>
<dbReference type="PANTHER" id="PTHR16166:SF141">
    <property type="entry name" value="INTERMEMBRANE LIPID TRANSFER PROTEIN VPS13D"/>
    <property type="match status" value="1"/>
</dbReference>
<evidence type="ECO:0000313" key="6">
    <source>
        <dbReference type="EMBL" id="KAK7603606.1"/>
    </source>
</evidence>
<organism evidence="6 7">
    <name type="scientific">Parthenolecanium corni</name>
    <dbReference type="NCBI Taxonomy" id="536013"/>
    <lineage>
        <taxon>Eukaryota</taxon>
        <taxon>Metazoa</taxon>
        <taxon>Ecdysozoa</taxon>
        <taxon>Arthropoda</taxon>
        <taxon>Hexapoda</taxon>
        <taxon>Insecta</taxon>
        <taxon>Pterygota</taxon>
        <taxon>Neoptera</taxon>
        <taxon>Paraneoptera</taxon>
        <taxon>Hemiptera</taxon>
        <taxon>Sternorrhyncha</taxon>
        <taxon>Coccoidea</taxon>
        <taxon>Coccidae</taxon>
        <taxon>Parthenolecanium</taxon>
    </lineage>
</organism>
<evidence type="ECO:0000256" key="2">
    <source>
        <dbReference type="ARBA" id="ARBA00022448"/>
    </source>
</evidence>
<dbReference type="GO" id="GO:0007005">
    <property type="term" value="P:mitochondrion organization"/>
    <property type="evidence" value="ECO:0007669"/>
    <property type="project" value="TreeGrafter"/>
</dbReference>
<keyword evidence="3" id="KW-0445">Lipid transport</keyword>
<protein>
    <recommendedName>
        <fullName evidence="5">UBA domain-containing protein</fullName>
    </recommendedName>
</protein>
<dbReference type="SUPFAM" id="SSF46934">
    <property type="entry name" value="UBA-like"/>
    <property type="match status" value="1"/>
</dbReference>
<dbReference type="InterPro" id="IPR015940">
    <property type="entry name" value="UBA"/>
</dbReference>
<dbReference type="CDD" id="cd14306">
    <property type="entry name" value="UBA_VP13D"/>
    <property type="match status" value="1"/>
</dbReference>
<dbReference type="Pfam" id="PF25033">
    <property type="entry name" value="VPS13_M"/>
    <property type="match status" value="2"/>
</dbReference>
<evidence type="ECO:0000259" key="5">
    <source>
        <dbReference type="PROSITE" id="PS50030"/>
    </source>
</evidence>
<name>A0AAN9Y912_9HEMI</name>
<dbReference type="InterPro" id="IPR009060">
    <property type="entry name" value="UBA-like_sf"/>
</dbReference>
<dbReference type="GO" id="GO:0006869">
    <property type="term" value="P:lipid transport"/>
    <property type="evidence" value="ECO:0007669"/>
    <property type="project" value="UniProtKB-KW"/>
</dbReference>
<comment type="caution">
    <text evidence="6">The sequence shown here is derived from an EMBL/GenBank/DDBJ whole genome shotgun (WGS) entry which is preliminary data.</text>
</comment>
<feature type="region of interest" description="Disordered" evidence="4">
    <location>
        <begin position="3565"/>
        <end position="3585"/>
    </location>
</feature>
<dbReference type="Pfam" id="PF25036">
    <property type="entry name" value="VPS13_VAB"/>
    <property type="match status" value="1"/>
</dbReference>
<dbReference type="SMART" id="SM00165">
    <property type="entry name" value="UBA"/>
    <property type="match status" value="1"/>
</dbReference>
<evidence type="ECO:0000256" key="3">
    <source>
        <dbReference type="ARBA" id="ARBA00023055"/>
    </source>
</evidence>
<dbReference type="GO" id="GO:0045053">
    <property type="term" value="P:protein retention in Golgi apparatus"/>
    <property type="evidence" value="ECO:0007669"/>
    <property type="project" value="TreeGrafter"/>
</dbReference>
<evidence type="ECO:0000313" key="7">
    <source>
        <dbReference type="Proteomes" id="UP001367676"/>
    </source>
</evidence>